<dbReference type="Proteomes" id="UP000293912">
    <property type="component" value="Chromosome"/>
</dbReference>
<feature type="transmembrane region" description="Helical" evidence="1">
    <location>
        <begin position="7"/>
        <end position="40"/>
    </location>
</feature>
<accession>A0A4P6WW95</accession>
<keyword evidence="1" id="KW-0472">Membrane</keyword>
<organism evidence="3 4">
    <name type="scientific">Hydrogenophaga pseudoflava</name>
    <name type="common">Pseudomonas carboxydoflava</name>
    <dbReference type="NCBI Taxonomy" id="47421"/>
    <lineage>
        <taxon>Bacteria</taxon>
        <taxon>Pseudomonadati</taxon>
        <taxon>Pseudomonadota</taxon>
        <taxon>Betaproteobacteria</taxon>
        <taxon>Burkholderiales</taxon>
        <taxon>Comamonadaceae</taxon>
        <taxon>Hydrogenophaga</taxon>
    </lineage>
</organism>
<dbReference type="KEGG" id="hpse:HPF_11085"/>
<gene>
    <name evidence="3" type="ORF">HPF_11085</name>
</gene>
<keyword evidence="4" id="KW-1185">Reference proteome</keyword>
<evidence type="ECO:0000256" key="1">
    <source>
        <dbReference type="SAM" id="Phobius"/>
    </source>
</evidence>
<evidence type="ECO:0000259" key="2">
    <source>
        <dbReference type="Pfam" id="PF01957"/>
    </source>
</evidence>
<dbReference type="EMBL" id="CP037867">
    <property type="protein sequence ID" value="QBM28232.1"/>
    <property type="molecule type" value="Genomic_DNA"/>
</dbReference>
<dbReference type="RefSeq" id="WP_066159643.1">
    <property type="nucleotide sequence ID" value="NZ_CP037867.1"/>
</dbReference>
<dbReference type="Pfam" id="PF01957">
    <property type="entry name" value="NfeD"/>
    <property type="match status" value="1"/>
</dbReference>
<feature type="domain" description="NfeD-like C-terminal" evidence="2">
    <location>
        <begin position="84"/>
        <end position="140"/>
    </location>
</feature>
<name>A0A4P6WW95_HYDPS</name>
<protein>
    <recommendedName>
        <fullName evidence="2">NfeD-like C-terminal domain-containing protein</fullName>
    </recommendedName>
</protein>
<sequence length="141" mass="15093">MDESTMWWLMAAALVALELFTGTFYLLMLAVGLAAGALAAHLGLSFSGQLVAAALIGAAAVVIGHLQRRKRKGDPSVRSLRSVNLDVGETLHVDNWQSDGTASVRYRGAQWTAVLEQGQVAEAGNYRVTELVGNRLKVEKA</sequence>
<feature type="transmembrane region" description="Helical" evidence="1">
    <location>
        <begin position="46"/>
        <end position="66"/>
    </location>
</feature>
<dbReference type="AlphaFoldDB" id="A0A4P6WW95"/>
<keyword evidence="1" id="KW-1133">Transmembrane helix</keyword>
<evidence type="ECO:0000313" key="4">
    <source>
        <dbReference type="Proteomes" id="UP000293912"/>
    </source>
</evidence>
<evidence type="ECO:0000313" key="3">
    <source>
        <dbReference type="EMBL" id="QBM28232.1"/>
    </source>
</evidence>
<keyword evidence="1" id="KW-0812">Transmembrane</keyword>
<proteinExistence type="predicted"/>
<reference evidence="3 4" key="1">
    <citation type="submission" date="2019-03" db="EMBL/GenBank/DDBJ databases">
        <authorList>
            <person name="Sebastian G."/>
            <person name="Baumann P."/>
            <person name="Ruckert C."/>
            <person name="Kalinowski J."/>
            <person name="Nebel B."/>
            <person name="Takors R."/>
            <person name="Blombach B."/>
        </authorList>
    </citation>
    <scope>NUCLEOTIDE SEQUENCE [LARGE SCALE GENOMIC DNA]</scope>
    <source>
        <strain evidence="3 4">DSM 1084</strain>
    </source>
</reference>
<dbReference type="InterPro" id="IPR002810">
    <property type="entry name" value="NfeD-like_C"/>
</dbReference>